<sequence length="114" mass="12643">MHTDPTLQRITQSLALEIHKLGFLPGDLFMPVSAMTGVDSVTDPYTGAGNRRIELRDGAGKKMGQIQFNSDDSFFAEFDVVRPHPKDPRWFVEGVVAWGRGDTVKSEAKLLPMP</sequence>
<evidence type="ECO:0000313" key="2">
    <source>
        <dbReference type="Proteomes" id="UP000824988"/>
    </source>
</evidence>
<dbReference type="EMBL" id="AP019782">
    <property type="protein sequence ID" value="BBL72063.1"/>
    <property type="molecule type" value="Genomic_DNA"/>
</dbReference>
<reference evidence="1" key="1">
    <citation type="submission" date="2019-06" db="EMBL/GenBank/DDBJ databases">
        <title>Complete genome sequence of Methylogaea oryzae strain JCM16910.</title>
        <authorList>
            <person name="Asakawa S."/>
        </authorList>
    </citation>
    <scope>NUCLEOTIDE SEQUENCE</scope>
    <source>
        <strain evidence="1">E10</strain>
    </source>
</reference>
<gene>
    <name evidence="1" type="ORF">MoryE10_26690</name>
</gene>
<dbReference type="AlphaFoldDB" id="A0A8D4VQ90"/>
<organism evidence="1 2">
    <name type="scientific">Methylogaea oryzae</name>
    <dbReference type="NCBI Taxonomy" id="1295382"/>
    <lineage>
        <taxon>Bacteria</taxon>
        <taxon>Pseudomonadati</taxon>
        <taxon>Pseudomonadota</taxon>
        <taxon>Gammaproteobacteria</taxon>
        <taxon>Methylococcales</taxon>
        <taxon>Methylococcaceae</taxon>
        <taxon>Methylogaea</taxon>
    </lineage>
</organism>
<proteinExistence type="predicted"/>
<keyword evidence="2" id="KW-1185">Reference proteome</keyword>
<evidence type="ECO:0000313" key="1">
    <source>
        <dbReference type="EMBL" id="BBL72063.1"/>
    </source>
</evidence>
<dbReference type="KEGG" id="moz:MoryE10_26690"/>
<protein>
    <submittedName>
        <fullName evidence="1">Uncharacterized protein</fullName>
    </submittedName>
</protein>
<name>A0A8D4VQ90_9GAMM</name>
<accession>A0A8D4VQ90</accession>
<dbReference type="RefSeq" id="WP_221047343.1">
    <property type="nucleotide sequence ID" value="NZ_AP019782.1"/>
</dbReference>
<dbReference type="Proteomes" id="UP000824988">
    <property type="component" value="Chromosome"/>
</dbReference>